<dbReference type="PROSITE" id="PS50059">
    <property type="entry name" value="FKBP_PPIASE"/>
    <property type="match status" value="1"/>
</dbReference>
<keyword evidence="11" id="KW-0963">Cytoplasm</keyword>
<dbReference type="InterPro" id="IPR008880">
    <property type="entry name" value="Trigger_fac_C"/>
</dbReference>
<dbReference type="InterPro" id="IPR036611">
    <property type="entry name" value="Trigger_fac_ribosome-bd_sf"/>
</dbReference>
<evidence type="ECO:0000256" key="2">
    <source>
        <dbReference type="ARBA" id="ARBA00005464"/>
    </source>
</evidence>
<dbReference type="GO" id="GO:0044183">
    <property type="term" value="F:protein folding chaperone"/>
    <property type="evidence" value="ECO:0007669"/>
    <property type="project" value="TreeGrafter"/>
</dbReference>
<keyword evidence="6 11" id="KW-0697">Rotamase</keyword>
<dbReference type="PANTHER" id="PTHR30560:SF3">
    <property type="entry name" value="TRIGGER FACTOR-LIKE PROTEIN TIG, CHLOROPLASTIC"/>
    <property type="match status" value="1"/>
</dbReference>
<evidence type="ECO:0000256" key="5">
    <source>
        <dbReference type="ARBA" id="ARBA00022618"/>
    </source>
</evidence>
<dbReference type="HAMAP" id="MF_00303">
    <property type="entry name" value="Trigger_factor_Tig"/>
    <property type="match status" value="1"/>
</dbReference>
<dbReference type="InterPro" id="IPR008881">
    <property type="entry name" value="Trigger_fac_ribosome-bd_bac"/>
</dbReference>
<dbReference type="OrthoDB" id="9767721at2"/>
<dbReference type="KEGG" id="slim:SCL_1874"/>
<dbReference type="GO" id="GO:0043335">
    <property type="term" value="P:protein unfolding"/>
    <property type="evidence" value="ECO:0007669"/>
    <property type="project" value="TreeGrafter"/>
</dbReference>
<comment type="catalytic activity">
    <reaction evidence="1 11 12">
        <text>[protein]-peptidylproline (omega=180) = [protein]-peptidylproline (omega=0)</text>
        <dbReference type="Rhea" id="RHEA:16237"/>
        <dbReference type="Rhea" id="RHEA-COMP:10747"/>
        <dbReference type="Rhea" id="RHEA-COMP:10748"/>
        <dbReference type="ChEBI" id="CHEBI:83833"/>
        <dbReference type="ChEBI" id="CHEBI:83834"/>
        <dbReference type="EC" id="5.2.1.8"/>
    </reaction>
</comment>
<dbReference type="SUPFAM" id="SSF54534">
    <property type="entry name" value="FKBP-like"/>
    <property type="match status" value="1"/>
</dbReference>
<evidence type="ECO:0000259" key="14">
    <source>
        <dbReference type="PROSITE" id="PS50059"/>
    </source>
</evidence>
<dbReference type="GO" id="GO:0015031">
    <property type="term" value="P:protein transport"/>
    <property type="evidence" value="ECO:0007669"/>
    <property type="project" value="UniProtKB-UniRule"/>
</dbReference>
<comment type="subcellular location">
    <subcellularLocation>
        <location evidence="11">Cytoplasm</location>
    </subcellularLocation>
    <text evidence="11">About half TF is bound to the ribosome near the polypeptide exit tunnel while the other half is free in the cytoplasm.</text>
</comment>
<dbReference type="Pfam" id="PF05698">
    <property type="entry name" value="Trigger_C"/>
    <property type="match status" value="1"/>
</dbReference>
<evidence type="ECO:0000256" key="8">
    <source>
        <dbReference type="ARBA" id="ARBA00023235"/>
    </source>
</evidence>
<evidence type="ECO:0000313" key="15">
    <source>
        <dbReference type="EMBL" id="BAV34170.1"/>
    </source>
</evidence>
<dbReference type="PANTHER" id="PTHR30560">
    <property type="entry name" value="TRIGGER FACTOR CHAPERONE AND PEPTIDYL-PROLYL CIS/TRANS ISOMERASE"/>
    <property type="match status" value="1"/>
</dbReference>
<keyword evidence="7 11" id="KW-0143">Chaperone</keyword>
<dbReference type="SUPFAM" id="SSF109998">
    <property type="entry name" value="Triger factor/SurA peptide-binding domain-like"/>
    <property type="match status" value="1"/>
</dbReference>
<evidence type="ECO:0000256" key="13">
    <source>
        <dbReference type="RuleBase" id="RU003914"/>
    </source>
</evidence>
<keyword evidence="5 11" id="KW-0132">Cell division</keyword>
<evidence type="ECO:0000256" key="7">
    <source>
        <dbReference type="ARBA" id="ARBA00023186"/>
    </source>
</evidence>
<dbReference type="FunCoup" id="A0A1B4XH75">
    <property type="interactions" value="656"/>
</dbReference>
<protein>
    <recommendedName>
        <fullName evidence="4 11">Trigger factor</fullName>
        <shortName evidence="11">TF</shortName>
        <ecNumber evidence="3 11">5.2.1.8</ecNumber>
    </recommendedName>
    <alternativeName>
        <fullName evidence="10 11">PPIase</fullName>
    </alternativeName>
</protein>
<dbReference type="Proteomes" id="UP000243180">
    <property type="component" value="Chromosome"/>
</dbReference>
<feature type="domain" description="PPIase FKBP-type" evidence="14">
    <location>
        <begin position="161"/>
        <end position="221"/>
    </location>
</feature>
<dbReference type="GO" id="GO:0051083">
    <property type="term" value="P:'de novo' cotranslational protein folding"/>
    <property type="evidence" value="ECO:0007669"/>
    <property type="project" value="TreeGrafter"/>
</dbReference>
<dbReference type="Gene3D" id="3.30.70.1050">
    <property type="entry name" value="Trigger factor ribosome-binding domain"/>
    <property type="match status" value="1"/>
</dbReference>
<comment type="similarity">
    <text evidence="2 11 13">Belongs to the FKBP-type PPIase family. Tig subfamily.</text>
</comment>
<evidence type="ECO:0000256" key="9">
    <source>
        <dbReference type="ARBA" id="ARBA00023306"/>
    </source>
</evidence>
<dbReference type="RefSeq" id="WP_096360951.1">
    <property type="nucleotide sequence ID" value="NZ_AP014879.1"/>
</dbReference>
<dbReference type="PIRSF" id="PIRSF003095">
    <property type="entry name" value="Trigger_factor"/>
    <property type="match status" value="1"/>
</dbReference>
<dbReference type="NCBIfam" id="TIGR00115">
    <property type="entry name" value="tig"/>
    <property type="match status" value="1"/>
</dbReference>
<dbReference type="Gene3D" id="3.10.50.40">
    <property type="match status" value="1"/>
</dbReference>
<name>A0A1B4XH75_9GAMM</name>
<dbReference type="Gene3D" id="1.10.3120.10">
    <property type="entry name" value="Trigger factor, C-terminal domain"/>
    <property type="match status" value="1"/>
</dbReference>
<dbReference type="FunFam" id="3.10.50.40:FF:000001">
    <property type="entry name" value="Trigger factor"/>
    <property type="match status" value="1"/>
</dbReference>
<evidence type="ECO:0000256" key="12">
    <source>
        <dbReference type="PROSITE-ProRule" id="PRU00277"/>
    </source>
</evidence>
<dbReference type="SUPFAM" id="SSF102735">
    <property type="entry name" value="Trigger factor ribosome-binding domain"/>
    <property type="match status" value="1"/>
</dbReference>
<reference evidence="15 16" key="1">
    <citation type="submission" date="2015-05" db="EMBL/GenBank/DDBJ databases">
        <title>Complete genome sequence of a sulfur-oxidizing gammaproteobacterium strain HA5.</title>
        <authorList>
            <person name="Miura A."/>
            <person name="Kojima H."/>
            <person name="Fukui M."/>
        </authorList>
    </citation>
    <scope>NUCLEOTIDE SEQUENCE [LARGE SCALE GENOMIC DNA]</scope>
    <source>
        <strain evidence="15 16">HA5</strain>
    </source>
</reference>
<dbReference type="GO" id="GO:0043022">
    <property type="term" value="F:ribosome binding"/>
    <property type="evidence" value="ECO:0007669"/>
    <property type="project" value="TreeGrafter"/>
</dbReference>
<dbReference type="InterPro" id="IPR037041">
    <property type="entry name" value="Trigger_fac_C_sf"/>
</dbReference>
<organism evidence="15 16">
    <name type="scientific">Sulfuricaulis limicola</name>
    <dbReference type="NCBI Taxonomy" id="1620215"/>
    <lineage>
        <taxon>Bacteria</taxon>
        <taxon>Pseudomonadati</taxon>
        <taxon>Pseudomonadota</taxon>
        <taxon>Gammaproteobacteria</taxon>
        <taxon>Acidiferrobacterales</taxon>
        <taxon>Acidiferrobacteraceae</taxon>
        <taxon>Sulfuricaulis</taxon>
    </lineage>
</organism>
<dbReference type="InterPro" id="IPR046357">
    <property type="entry name" value="PPIase_dom_sf"/>
</dbReference>
<sequence length="429" mass="47774">MQVSVETIGTLGRRLKVAVPADQVEKEFNVRLQRLSKQVKLPGFRPGKVPLKMVEAQYGGRLMDEVAGELIQTTLYEAIGSQGLRPAGDPRIQRKPAVRGEQLEYTVEFEIFPEVKRFDLAGSRIERPVVTVSEEDVNRTLETIRKQRATWKPVEREARQGDRLSIDFIGRLNGKEFDGGKANGFQLTLGSGTLIEDMEQGLLGAKTGDMRQIPARFPADYRHSVLAGQTADFEVKINEIAEPVLPELNEGFARDLGVADGSLDKLRSDIRNNLEREAAGRARAVVRARTLKLLLDANPIEVPQSLLDAEAQRLKNSDVAGGLGAKDEAAYSVRARSRVALGLILGEFIRNRGLTPDPARVRAKIEEMAADYESPQEFIQWHYEKPERLSEIEGLVMEEKVVEDLLVSADISDKPVSFQELLKIETVVQ</sequence>
<keyword evidence="16" id="KW-1185">Reference proteome</keyword>
<dbReference type="InterPro" id="IPR005215">
    <property type="entry name" value="Trig_fac"/>
</dbReference>
<dbReference type="GO" id="GO:0051301">
    <property type="term" value="P:cell division"/>
    <property type="evidence" value="ECO:0007669"/>
    <property type="project" value="UniProtKB-KW"/>
</dbReference>
<keyword evidence="9 11" id="KW-0131">Cell cycle</keyword>
<accession>A0A1B4XH75</accession>
<dbReference type="InterPro" id="IPR027304">
    <property type="entry name" value="Trigger_fact/SurA_dom_sf"/>
</dbReference>
<comment type="function">
    <text evidence="11">Involved in protein export. Acts as a chaperone by maintaining the newly synthesized protein in an open conformation. Functions as a peptidyl-prolyl cis-trans isomerase.</text>
</comment>
<evidence type="ECO:0000256" key="1">
    <source>
        <dbReference type="ARBA" id="ARBA00000971"/>
    </source>
</evidence>
<evidence type="ECO:0000256" key="6">
    <source>
        <dbReference type="ARBA" id="ARBA00023110"/>
    </source>
</evidence>
<dbReference type="Pfam" id="PF05697">
    <property type="entry name" value="Trigger_N"/>
    <property type="match status" value="1"/>
</dbReference>
<dbReference type="GO" id="GO:0005737">
    <property type="term" value="C:cytoplasm"/>
    <property type="evidence" value="ECO:0007669"/>
    <property type="project" value="UniProtKB-SubCell"/>
</dbReference>
<dbReference type="AlphaFoldDB" id="A0A1B4XH75"/>
<evidence type="ECO:0000256" key="10">
    <source>
        <dbReference type="ARBA" id="ARBA00029986"/>
    </source>
</evidence>
<keyword evidence="8 11" id="KW-0413">Isomerase</keyword>
<dbReference type="InterPro" id="IPR001179">
    <property type="entry name" value="PPIase_FKBP_dom"/>
</dbReference>
<dbReference type="EMBL" id="AP014879">
    <property type="protein sequence ID" value="BAV34170.1"/>
    <property type="molecule type" value="Genomic_DNA"/>
</dbReference>
<evidence type="ECO:0000256" key="11">
    <source>
        <dbReference type="HAMAP-Rule" id="MF_00303"/>
    </source>
</evidence>
<evidence type="ECO:0000256" key="4">
    <source>
        <dbReference type="ARBA" id="ARBA00016902"/>
    </source>
</evidence>
<evidence type="ECO:0000313" key="16">
    <source>
        <dbReference type="Proteomes" id="UP000243180"/>
    </source>
</evidence>
<comment type="domain">
    <text evidence="11">Consists of 3 domains; the N-terminus binds the ribosome, the middle domain has PPIase activity, while the C-terminus has intrinsic chaperone activity on its own.</text>
</comment>
<dbReference type="InParanoid" id="A0A1B4XH75"/>
<gene>
    <name evidence="11" type="primary">tig</name>
    <name evidence="15" type="ORF">SCL_1874</name>
</gene>
<dbReference type="Pfam" id="PF00254">
    <property type="entry name" value="FKBP_C"/>
    <property type="match status" value="1"/>
</dbReference>
<dbReference type="EC" id="5.2.1.8" evidence="3 11"/>
<evidence type="ECO:0000256" key="3">
    <source>
        <dbReference type="ARBA" id="ARBA00013194"/>
    </source>
</evidence>
<proteinExistence type="inferred from homology"/>
<dbReference type="GO" id="GO:0003755">
    <property type="term" value="F:peptidyl-prolyl cis-trans isomerase activity"/>
    <property type="evidence" value="ECO:0007669"/>
    <property type="project" value="UniProtKB-UniRule"/>
</dbReference>